<dbReference type="SUPFAM" id="SSF46785">
    <property type="entry name" value="Winged helix' DNA-binding domain"/>
    <property type="match status" value="1"/>
</dbReference>
<sequence>MIKTSARLLRLLSLLQTRPTWSGPELVDELGVSPRTVRGDIDKLRELGYPVYATPGAGGGYRLGPGAKLPPLLLDEDEAAAVVLGLGGAAPGSVSGFEAASTRAQAKIDQVLPARVRRRIDSLQAATVIPNHSGAEADPDVLATIAAAVRDQHRLRFDYRAHEAAEQCRTTEPHRLVYAGRRWYLVAWDLVRSDWRTFRVDRMRPRIPTGPRFTPREPPADDLIGFVATGRRIARFRYRAKVRVQLPAADLVGWLPDGIAVEPVDEHTCIVHAGGDTAHILAAHITFIDADFEVDGPPEVLAALRAIGNRCATAAAT</sequence>
<dbReference type="Pfam" id="PF08279">
    <property type="entry name" value="HTH_11"/>
    <property type="match status" value="1"/>
</dbReference>
<dbReference type="InterPro" id="IPR026881">
    <property type="entry name" value="WYL_dom"/>
</dbReference>
<dbReference type="PANTHER" id="PTHR34580">
    <property type="match status" value="1"/>
</dbReference>
<evidence type="ECO:0000256" key="2">
    <source>
        <dbReference type="ARBA" id="ARBA00023163"/>
    </source>
</evidence>
<evidence type="ECO:0000256" key="1">
    <source>
        <dbReference type="ARBA" id="ARBA00023015"/>
    </source>
</evidence>
<feature type="domain" description="HTH deoR-type" evidence="3">
    <location>
        <begin position="4"/>
        <end position="59"/>
    </location>
</feature>
<dbReference type="InterPro" id="IPR036390">
    <property type="entry name" value="WH_DNA-bd_sf"/>
</dbReference>
<protein>
    <submittedName>
        <fullName evidence="4">YafY family transcriptional regulator</fullName>
    </submittedName>
</protein>
<dbReference type="InterPro" id="IPR051534">
    <property type="entry name" value="CBASS_pafABC_assoc_protein"/>
</dbReference>
<gene>
    <name evidence="4" type="ORF">JK358_21065</name>
</gene>
<evidence type="ECO:0000259" key="3">
    <source>
        <dbReference type="PROSITE" id="PS51000"/>
    </source>
</evidence>
<dbReference type="PROSITE" id="PS52050">
    <property type="entry name" value="WYL"/>
    <property type="match status" value="1"/>
</dbReference>
<dbReference type="InterPro" id="IPR013196">
    <property type="entry name" value="HTH_11"/>
</dbReference>
<evidence type="ECO:0000313" key="4">
    <source>
        <dbReference type="EMBL" id="MBL1076889.1"/>
    </source>
</evidence>
<proteinExistence type="predicted"/>
<organism evidence="4 5">
    <name type="scientific">Nocardia acididurans</name>
    <dbReference type="NCBI Taxonomy" id="2802282"/>
    <lineage>
        <taxon>Bacteria</taxon>
        <taxon>Bacillati</taxon>
        <taxon>Actinomycetota</taxon>
        <taxon>Actinomycetes</taxon>
        <taxon>Mycobacteriales</taxon>
        <taxon>Nocardiaceae</taxon>
        <taxon>Nocardia</taxon>
    </lineage>
</organism>
<dbReference type="PROSITE" id="PS51000">
    <property type="entry name" value="HTH_DEOR_2"/>
    <property type="match status" value="1"/>
</dbReference>
<comment type="caution">
    <text evidence="4">The sequence shown here is derived from an EMBL/GenBank/DDBJ whole genome shotgun (WGS) entry which is preliminary data.</text>
</comment>
<dbReference type="InterPro" id="IPR001034">
    <property type="entry name" value="DeoR_HTH"/>
</dbReference>
<dbReference type="EMBL" id="JAERRJ010000008">
    <property type="protein sequence ID" value="MBL1076889.1"/>
    <property type="molecule type" value="Genomic_DNA"/>
</dbReference>
<keyword evidence="1" id="KW-0805">Transcription regulation</keyword>
<reference evidence="4 5" key="1">
    <citation type="submission" date="2021-01" db="EMBL/GenBank/DDBJ databases">
        <title>WGS of actinomycetes isolated from Thailand.</title>
        <authorList>
            <person name="Thawai C."/>
        </authorList>
    </citation>
    <scope>NUCLEOTIDE SEQUENCE [LARGE SCALE GENOMIC DNA]</scope>
    <source>
        <strain evidence="4 5">LPG 2</strain>
    </source>
</reference>
<dbReference type="InterPro" id="IPR036388">
    <property type="entry name" value="WH-like_DNA-bd_sf"/>
</dbReference>
<evidence type="ECO:0000313" key="5">
    <source>
        <dbReference type="Proteomes" id="UP000602198"/>
    </source>
</evidence>
<dbReference type="PANTHER" id="PTHR34580:SF3">
    <property type="entry name" value="PROTEIN PAFB"/>
    <property type="match status" value="1"/>
</dbReference>
<keyword evidence="5" id="KW-1185">Reference proteome</keyword>
<dbReference type="Gene3D" id="1.10.10.10">
    <property type="entry name" value="Winged helix-like DNA-binding domain superfamily/Winged helix DNA-binding domain"/>
    <property type="match status" value="1"/>
</dbReference>
<keyword evidence="2" id="KW-0804">Transcription</keyword>
<name>A0ABS1M8K2_9NOCA</name>
<dbReference type="Proteomes" id="UP000602198">
    <property type="component" value="Unassembled WGS sequence"/>
</dbReference>
<accession>A0ABS1M8K2</accession>
<dbReference type="RefSeq" id="WP_201949479.1">
    <property type="nucleotide sequence ID" value="NZ_JAERRJ010000008.1"/>
</dbReference>
<dbReference type="Pfam" id="PF13280">
    <property type="entry name" value="WYL"/>
    <property type="match status" value="1"/>
</dbReference>